<feature type="transmembrane region" description="Helical" evidence="5">
    <location>
        <begin position="12"/>
        <end position="45"/>
    </location>
</feature>
<dbReference type="PANTHER" id="PTHR43483">
    <property type="entry name" value="MEMBRANE TRANSPORTER PROTEIN HI_0806-RELATED"/>
    <property type="match status" value="1"/>
</dbReference>
<dbReference type="PATRIC" id="fig|797209.4.peg.353"/>
<reference evidence="9" key="3">
    <citation type="submission" date="2016-11" db="EMBL/GenBank/DDBJ databases">
        <authorList>
            <person name="Varghese N."/>
            <person name="Submissions S."/>
        </authorList>
    </citation>
    <scope>NUCLEOTIDE SEQUENCE [LARGE SCALE GENOMIC DNA]</scope>
    <source>
        <strain evidence="9">DX253</strain>
    </source>
</reference>
<feature type="transmembrane region" description="Helical" evidence="5">
    <location>
        <begin position="87"/>
        <end position="107"/>
    </location>
</feature>
<keyword evidence="9" id="KW-1185">Reference proteome</keyword>
<keyword evidence="5" id="KW-1003">Cell membrane</keyword>
<dbReference type="EMBL" id="FRAN01000007">
    <property type="protein sequence ID" value="SHL52926.1"/>
    <property type="molecule type" value="Genomic_DNA"/>
</dbReference>
<protein>
    <recommendedName>
        <fullName evidence="5">Probable membrane transporter protein</fullName>
    </recommendedName>
</protein>
<comment type="subcellular location">
    <subcellularLocation>
        <location evidence="5">Cell membrane</location>
        <topology evidence="5">Multi-pass membrane protein</topology>
    </subcellularLocation>
    <subcellularLocation>
        <location evidence="1">Membrane</location>
        <topology evidence="1">Multi-pass membrane protein</topology>
    </subcellularLocation>
</comment>
<reference evidence="6 8" key="1">
    <citation type="journal article" date="2014" name="ISME J.">
        <title>Trehalose/2-sulfotrehalose biosynthesis and glycine-betaine uptake are widely spread mechanisms for osmoadaptation in the Halobacteriales.</title>
        <authorList>
            <person name="Youssef N.H."/>
            <person name="Savage-Ashlock K.N."/>
            <person name="McCully A.L."/>
            <person name="Luedtke B."/>
            <person name="Shaw E.I."/>
            <person name="Hoff W.D."/>
            <person name="Elshahed M.S."/>
        </authorList>
    </citation>
    <scope>NUCLEOTIDE SEQUENCE [LARGE SCALE GENOMIC DNA]</scope>
    <source>
        <strain evidence="6 8">DX253</strain>
    </source>
</reference>
<dbReference type="Pfam" id="PF01925">
    <property type="entry name" value="TauE"/>
    <property type="match status" value="1"/>
</dbReference>
<evidence type="ECO:0000256" key="2">
    <source>
        <dbReference type="ARBA" id="ARBA00022692"/>
    </source>
</evidence>
<feature type="transmembrane region" description="Helical" evidence="5">
    <location>
        <begin position="114"/>
        <end position="134"/>
    </location>
</feature>
<comment type="similarity">
    <text evidence="5">Belongs to the 4-toluene sulfonate uptake permease (TSUP) (TC 2.A.102) family.</text>
</comment>
<keyword evidence="3 5" id="KW-1133">Transmembrane helix</keyword>
<evidence type="ECO:0000256" key="1">
    <source>
        <dbReference type="ARBA" id="ARBA00004141"/>
    </source>
</evidence>
<feature type="transmembrane region" description="Helical" evidence="5">
    <location>
        <begin position="249"/>
        <end position="269"/>
    </location>
</feature>
<evidence type="ECO:0000256" key="3">
    <source>
        <dbReference type="ARBA" id="ARBA00022989"/>
    </source>
</evidence>
<proteinExistence type="inferred from homology"/>
<dbReference type="OrthoDB" id="265694at2157"/>
<feature type="transmembrane region" description="Helical" evidence="5">
    <location>
        <begin position="216"/>
        <end position="237"/>
    </location>
</feature>
<reference evidence="7" key="2">
    <citation type="submission" date="2016-11" db="EMBL/GenBank/DDBJ databases">
        <authorList>
            <person name="Jaros S."/>
            <person name="Januszkiewicz K."/>
            <person name="Wedrychowicz H."/>
        </authorList>
    </citation>
    <scope>NUCLEOTIDE SEQUENCE [LARGE SCALE GENOMIC DNA]</scope>
    <source>
        <strain evidence="7">DX253</strain>
    </source>
</reference>
<evidence type="ECO:0000313" key="6">
    <source>
        <dbReference type="EMBL" id="EFW93843.1"/>
    </source>
</evidence>
<evidence type="ECO:0000313" key="9">
    <source>
        <dbReference type="Proteomes" id="UP000184203"/>
    </source>
</evidence>
<dbReference type="InterPro" id="IPR002781">
    <property type="entry name" value="TM_pro_TauE-like"/>
</dbReference>
<keyword evidence="4 5" id="KW-0472">Membrane</keyword>
<name>E7QN48_HALPU</name>
<dbReference type="PANTHER" id="PTHR43483:SF3">
    <property type="entry name" value="MEMBRANE TRANSPORTER PROTEIN HI_0806-RELATED"/>
    <property type="match status" value="1"/>
</dbReference>
<dbReference type="RefSeq" id="WP_007976459.1">
    <property type="nucleotide sequence ID" value="NZ_AEMG01000002.1"/>
</dbReference>
<evidence type="ECO:0000256" key="5">
    <source>
        <dbReference type="RuleBase" id="RU363041"/>
    </source>
</evidence>
<dbReference type="Proteomes" id="UP000003751">
    <property type="component" value="Unassembled WGS sequence"/>
</dbReference>
<feature type="transmembrane region" description="Helical" evidence="5">
    <location>
        <begin position="176"/>
        <end position="195"/>
    </location>
</feature>
<gene>
    <name evidence="7" type="ORF">SAMN05444342_4062</name>
    <name evidence="6" type="ORF">ZOD2009_01830</name>
</gene>
<evidence type="ECO:0000313" key="7">
    <source>
        <dbReference type="EMBL" id="SHL52926.1"/>
    </source>
</evidence>
<dbReference type="EMBL" id="AEMG01000002">
    <property type="protein sequence ID" value="EFW93843.1"/>
    <property type="molecule type" value="Genomic_DNA"/>
</dbReference>
<dbReference type="STRING" id="797209.GCA_000376445_01848"/>
<dbReference type="AlphaFoldDB" id="E7QN48"/>
<sequence length="301" mass="31904">MSLPLGFSPTGLAFFVLLTFLIATTVNTFAMEAAVLFTPAFLFVYPELVPAFPDLALQGAIGLALFVELFGYTSSVSAYWFRGQVDWTVAKAVLAVSVPVAIVARAVSYFVPSTALKVLFGGMLLVLSFVLYLSHRDGKSLGDLVDASRLFGDSSRIRTDGGTPDTTQFDRFDRTIAGVGGAMAGLVGIAIGELAQTLLTVRKNVSIRISTGTSALILHGTIVSALVANLLLLRYAPESFSGHDFTVPFEFGLVAGVTCAVGGQTGAFLNSRVPEHRTVQTMTVVYSLVGVFTLVRVFALG</sequence>
<feature type="transmembrane region" description="Helical" evidence="5">
    <location>
        <begin position="281"/>
        <end position="299"/>
    </location>
</feature>
<accession>E7QN48</accession>
<dbReference type="GO" id="GO:0005886">
    <property type="term" value="C:plasma membrane"/>
    <property type="evidence" value="ECO:0007669"/>
    <property type="project" value="UniProtKB-SubCell"/>
</dbReference>
<organism evidence="6 8">
    <name type="scientific">Haladaptatus paucihalophilus DX253</name>
    <dbReference type="NCBI Taxonomy" id="797209"/>
    <lineage>
        <taxon>Archaea</taxon>
        <taxon>Methanobacteriati</taxon>
        <taxon>Methanobacteriota</taxon>
        <taxon>Stenosarchaea group</taxon>
        <taxon>Halobacteria</taxon>
        <taxon>Halobacteriales</taxon>
        <taxon>Haladaptataceae</taxon>
        <taxon>Haladaptatus</taxon>
    </lineage>
</organism>
<dbReference type="eggNOG" id="arCOG02050">
    <property type="taxonomic scope" value="Archaea"/>
</dbReference>
<evidence type="ECO:0000256" key="4">
    <source>
        <dbReference type="ARBA" id="ARBA00023136"/>
    </source>
</evidence>
<evidence type="ECO:0000313" key="8">
    <source>
        <dbReference type="Proteomes" id="UP000003751"/>
    </source>
</evidence>
<feature type="transmembrane region" description="Helical" evidence="5">
    <location>
        <begin position="57"/>
        <end position="81"/>
    </location>
</feature>
<dbReference type="Proteomes" id="UP000184203">
    <property type="component" value="Unassembled WGS sequence"/>
</dbReference>
<keyword evidence="2 5" id="KW-0812">Transmembrane</keyword>